<dbReference type="Pfam" id="PF13622">
    <property type="entry name" value="4HBT_3"/>
    <property type="match status" value="1"/>
</dbReference>
<dbReference type="Pfam" id="PF20789">
    <property type="entry name" value="4HBT_3C"/>
    <property type="match status" value="1"/>
</dbReference>
<dbReference type="InterPro" id="IPR029069">
    <property type="entry name" value="HotDog_dom_sf"/>
</dbReference>
<evidence type="ECO:0000259" key="3">
    <source>
        <dbReference type="Pfam" id="PF13622"/>
    </source>
</evidence>
<reference evidence="6" key="1">
    <citation type="submission" date="2019-12" db="UniProtKB">
        <authorList>
            <consortium name="WormBaseParasite"/>
        </authorList>
    </citation>
    <scope>IDENTIFICATION</scope>
</reference>
<evidence type="ECO:0000256" key="2">
    <source>
        <dbReference type="ARBA" id="ARBA00022801"/>
    </source>
</evidence>
<dbReference type="GO" id="GO:0006637">
    <property type="term" value="P:acyl-CoA metabolic process"/>
    <property type="evidence" value="ECO:0007669"/>
    <property type="project" value="InterPro"/>
</dbReference>
<dbReference type="InterPro" id="IPR003703">
    <property type="entry name" value="Acyl_CoA_thio"/>
</dbReference>
<feature type="domain" description="Acyl-CoA thioesterase-like N-terminal HotDog" evidence="3">
    <location>
        <begin position="42"/>
        <end position="119"/>
    </location>
</feature>
<evidence type="ECO:0000313" key="6">
    <source>
        <dbReference type="WBParaSite" id="TMUE_1000004228.1"/>
    </source>
</evidence>
<accession>A0A5S6QAK8</accession>
<dbReference type="InterPro" id="IPR049450">
    <property type="entry name" value="ACOT8-like_C"/>
</dbReference>
<dbReference type="InterPro" id="IPR042171">
    <property type="entry name" value="Acyl-CoA_hotdog"/>
</dbReference>
<dbReference type="SUPFAM" id="SSF54637">
    <property type="entry name" value="Thioesterase/thiol ester dehydrase-isomerase"/>
    <property type="match status" value="2"/>
</dbReference>
<proteinExistence type="inferred from homology"/>
<keyword evidence="2" id="KW-0378">Hydrolase</keyword>
<dbReference type="STRING" id="70415.A0A5S6QAK8"/>
<feature type="domain" description="Acyl-CoA thioesterase-like C-terminal" evidence="4">
    <location>
        <begin position="230"/>
        <end position="285"/>
    </location>
</feature>
<dbReference type="WBParaSite" id="TMUE_1000004228.1">
    <property type="protein sequence ID" value="TMUE_1000004228.1"/>
    <property type="gene ID" value="WBGene00294589"/>
</dbReference>
<evidence type="ECO:0000259" key="4">
    <source>
        <dbReference type="Pfam" id="PF20789"/>
    </source>
</evidence>
<evidence type="ECO:0000313" key="5">
    <source>
        <dbReference type="Proteomes" id="UP000046395"/>
    </source>
</evidence>
<name>A0A5S6QAK8_TRIMR</name>
<comment type="similarity">
    <text evidence="1">Belongs to the C/M/P thioester hydrolase family.</text>
</comment>
<protein>
    <submittedName>
        <fullName evidence="6">Acyl-CoA thioesterase II domain-containing protein</fullName>
    </submittedName>
</protein>
<dbReference type="PANTHER" id="PTHR11066:SF34">
    <property type="entry name" value="ACYL-COENZYME A THIOESTERASE 8"/>
    <property type="match status" value="1"/>
</dbReference>
<organism evidence="5 6">
    <name type="scientific">Trichuris muris</name>
    <name type="common">Mouse whipworm</name>
    <dbReference type="NCBI Taxonomy" id="70415"/>
    <lineage>
        <taxon>Eukaryota</taxon>
        <taxon>Metazoa</taxon>
        <taxon>Ecdysozoa</taxon>
        <taxon>Nematoda</taxon>
        <taxon>Enoplea</taxon>
        <taxon>Dorylaimia</taxon>
        <taxon>Trichinellida</taxon>
        <taxon>Trichuridae</taxon>
        <taxon>Trichuris</taxon>
    </lineage>
</organism>
<dbReference type="GO" id="GO:0047617">
    <property type="term" value="F:fatty acyl-CoA hydrolase activity"/>
    <property type="evidence" value="ECO:0007669"/>
    <property type="project" value="InterPro"/>
</dbReference>
<dbReference type="Proteomes" id="UP000046395">
    <property type="component" value="Unassembled WGS sequence"/>
</dbReference>
<dbReference type="GO" id="GO:0005782">
    <property type="term" value="C:peroxisomal matrix"/>
    <property type="evidence" value="ECO:0007669"/>
    <property type="project" value="UniProtKB-SubCell"/>
</dbReference>
<dbReference type="CDD" id="cd03445">
    <property type="entry name" value="Thioesterase_II_repeat2"/>
    <property type="match status" value="1"/>
</dbReference>
<dbReference type="AlphaFoldDB" id="A0A5S6QAK8"/>
<dbReference type="InterPro" id="IPR049449">
    <property type="entry name" value="TesB_ACOT8-like_N"/>
</dbReference>
<keyword evidence="5" id="KW-1185">Reference proteome</keyword>
<dbReference type="Gene3D" id="2.40.160.210">
    <property type="entry name" value="Acyl-CoA thioesterase, double hotdog domain"/>
    <property type="match status" value="1"/>
</dbReference>
<evidence type="ECO:0000256" key="1">
    <source>
        <dbReference type="ARBA" id="ARBA00006538"/>
    </source>
</evidence>
<dbReference type="PANTHER" id="PTHR11066">
    <property type="entry name" value="ACYL-COA THIOESTERASE"/>
    <property type="match status" value="1"/>
</dbReference>
<dbReference type="CDD" id="cd03444">
    <property type="entry name" value="Thioesterase_II_repeat1"/>
    <property type="match status" value="1"/>
</dbReference>
<sequence>MLLWQPIRRLSIRSAVSALSSVERVDSNVYRSSHLFPEGVENGALYGGQIVSQAMMACMHTVSDWLSMHSIQCSFLKRADPAQSILYFVERHRDGKTFCTRFVKAVQDGKCILLACLSFHKETYCAVEHQAKMPKVPLPELLDATCEPMENSFNLLGTISACLQQKPVRMNKPVLDAYSSPLEFLWLKSANTIPDNLRVSQCLASQITHSLMFRTAMKPFRDSNNDISSATTTNHCDWFHHNQLNFNEWVLSERSLSFAGAASGFSHCRLWSKDGRLLVTSLQETALEEQIKNALSE</sequence>
<dbReference type="GO" id="GO:0009062">
    <property type="term" value="P:fatty acid catabolic process"/>
    <property type="evidence" value="ECO:0007669"/>
    <property type="project" value="TreeGrafter"/>
</dbReference>